<feature type="domain" description="Microbial-type PARG catalytic" evidence="1">
    <location>
        <begin position="11"/>
        <end position="168"/>
    </location>
</feature>
<gene>
    <name evidence="2" type="ORF">C8F04DRAFT_1040185</name>
</gene>
<dbReference type="Pfam" id="PF10021">
    <property type="entry name" value="PARG_cat_microb"/>
    <property type="match status" value="1"/>
</dbReference>
<dbReference type="NCBIfam" id="TIGR02452">
    <property type="entry name" value="TIGR02452 family protein"/>
    <property type="match status" value="1"/>
</dbReference>
<dbReference type="Gene3D" id="3.40.220.10">
    <property type="entry name" value="Leucine Aminopeptidase, subunit E, domain 1"/>
    <property type="match status" value="1"/>
</dbReference>
<dbReference type="AlphaFoldDB" id="A0AAD6SSA7"/>
<organism evidence="2 3">
    <name type="scientific">Mycena alexandri</name>
    <dbReference type="NCBI Taxonomy" id="1745969"/>
    <lineage>
        <taxon>Eukaryota</taxon>
        <taxon>Fungi</taxon>
        <taxon>Dikarya</taxon>
        <taxon>Basidiomycota</taxon>
        <taxon>Agaricomycotina</taxon>
        <taxon>Agaricomycetes</taxon>
        <taxon>Agaricomycetidae</taxon>
        <taxon>Agaricales</taxon>
        <taxon>Marasmiineae</taxon>
        <taxon>Mycenaceae</taxon>
        <taxon>Mycena</taxon>
    </lineage>
</organism>
<evidence type="ECO:0000313" key="3">
    <source>
        <dbReference type="Proteomes" id="UP001218188"/>
    </source>
</evidence>
<dbReference type="PANTHER" id="PTHR35596">
    <property type="entry name" value="DUF2263 DOMAIN-CONTAINING PROTEIN"/>
    <property type="match status" value="1"/>
</dbReference>
<dbReference type="PIRSF" id="PIRSF014899">
    <property type="entry name" value="UCP014899"/>
    <property type="match status" value="1"/>
</dbReference>
<name>A0AAD6SSA7_9AGAR</name>
<dbReference type="InterPro" id="IPR043472">
    <property type="entry name" value="Macro_dom-like"/>
</dbReference>
<evidence type="ECO:0000313" key="2">
    <source>
        <dbReference type="EMBL" id="KAJ7032789.1"/>
    </source>
</evidence>
<dbReference type="Proteomes" id="UP001218188">
    <property type="component" value="Unassembled WGS sequence"/>
</dbReference>
<comment type="caution">
    <text evidence="2">The sequence shown here is derived from an EMBL/GenBank/DDBJ whole genome shotgun (WGS) entry which is preliminary data.</text>
</comment>
<keyword evidence="3" id="KW-1185">Reference proteome</keyword>
<dbReference type="PANTHER" id="PTHR35596:SF1">
    <property type="entry name" value="MICROBIAL-TYPE PARG CATALYTIC DOMAIN-CONTAINING PROTEIN"/>
    <property type="match status" value="1"/>
</dbReference>
<dbReference type="EMBL" id="JARJCM010000070">
    <property type="protein sequence ID" value="KAJ7032789.1"/>
    <property type="molecule type" value="Genomic_DNA"/>
</dbReference>
<sequence length="299" mass="32582">MPVGYSLVKIAADTLAAVEKGSYMDAEGSTHTLDDLGKSEFSSATEFYPPDSPLSAWTTSTPPVHAAVAPKTEIVLCECSTLEGVQLLLPRARKIGVLNFASANSPGGGFLGGSRAQEESIARSSNLYSSLMTPTAQHFYAHHKLGANKKNKYYSDAMIYTRGVQLIRSDAGAWIRPARVDMLTSAAVNSGAASTIAFTPAKDVEQRIESVMRERMGRLLYLFEQRGAQDLVLGSFGTGAFRNKVPMVAKLWVELLLAPHARFRHSFEMVAFAIIDQKTCAVFKDIFEESKVDFRESGT</sequence>
<dbReference type="SUPFAM" id="SSF52949">
    <property type="entry name" value="Macro domain-like"/>
    <property type="match status" value="1"/>
</dbReference>
<reference evidence="2" key="1">
    <citation type="submission" date="2023-03" db="EMBL/GenBank/DDBJ databases">
        <title>Massive genome expansion in bonnet fungi (Mycena s.s.) driven by repeated elements and novel gene families across ecological guilds.</title>
        <authorList>
            <consortium name="Lawrence Berkeley National Laboratory"/>
            <person name="Harder C.B."/>
            <person name="Miyauchi S."/>
            <person name="Viragh M."/>
            <person name="Kuo A."/>
            <person name="Thoen E."/>
            <person name="Andreopoulos B."/>
            <person name="Lu D."/>
            <person name="Skrede I."/>
            <person name="Drula E."/>
            <person name="Henrissat B."/>
            <person name="Morin E."/>
            <person name="Kohler A."/>
            <person name="Barry K."/>
            <person name="LaButti K."/>
            <person name="Morin E."/>
            <person name="Salamov A."/>
            <person name="Lipzen A."/>
            <person name="Mereny Z."/>
            <person name="Hegedus B."/>
            <person name="Baldrian P."/>
            <person name="Stursova M."/>
            <person name="Weitz H."/>
            <person name="Taylor A."/>
            <person name="Grigoriev I.V."/>
            <person name="Nagy L.G."/>
            <person name="Martin F."/>
            <person name="Kauserud H."/>
        </authorList>
    </citation>
    <scope>NUCLEOTIDE SEQUENCE</scope>
    <source>
        <strain evidence="2">CBHHK200</strain>
    </source>
</reference>
<dbReference type="InterPro" id="IPR012664">
    <property type="entry name" value="CHP02452"/>
</dbReference>
<dbReference type="InterPro" id="IPR019261">
    <property type="entry name" value="PARG_cat_microbial"/>
</dbReference>
<evidence type="ECO:0000259" key="1">
    <source>
        <dbReference type="Pfam" id="PF10021"/>
    </source>
</evidence>
<accession>A0AAD6SSA7</accession>
<proteinExistence type="predicted"/>
<protein>
    <recommendedName>
        <fullName evidence="1">Microbial-type PARG catalytic domain-containing protein</fullName>
    </recommendedName>
</protein>